<evidence type="ECO:0000313" key="3">
    <source>
        <dbReference type="Proteomes" id="UP000675881"/>
    </source>
</evidence>
<dbReference type="AlphaFoldDB" id="A0A7R8CLJ3"/>
<feature type="region of interest" description="Disordered" evidence="1">
    <location>
        <begin position="281"/>
        <end position="300"/>
    </location>
</feature>
<keyword evidence="3" id="KW-1185">Reference proteome</keyword>
<organism evidence="2 3">
    <name type="scientific">Lepeophtheirus salmonis</name>
    <name type="common">Salmon louse</name>
    <name type="synonym">Caligus salmonis</name>
    <dbReference type="NCBI Taxonomy" id="72036"/>
    <lineage>
        <taxon>Eukaryota</taxon>
        <taxon>Metazoa</taxon>
        <taxon>Ecdysozoa</taxon>
        <taxon>Arthropoda</taxon>
        <taxon>Crustacea</taxon>
        <taxon>Multicrustacea</taxon>
        <taxon>Hexanauplia</taxon>
        <taxon>Copepoda</taxon>
        <taxon>Siphonostomatoida</taxon>
        <taxon>Caligidae</taxon>
        <taxon>Lepeophtheirus</taxon>
    </lineage>
</organism>
<reference evidence="2" key="1">
    <citation type="submission" date="2021-02" db="EMBL/GenBank/DDBJ databases">
        <authorList>
            <person name="Bekaert M."/>
        </authorList>
    </citation>
    <scope>NUCLEOTIDE SEQUENCE</scope>
    <source>
        <strain evidence="2">IoA-00</strain>
    </source>
</reference>
<dbReference type="SUPFAM" id="SSF53474">
    <property type="entry name" value="alpha/beta-Hydrolases"/>
    <property type="match status" value="1"/>
</dbReference>
<dbReference type="Proteomes" id="UP000675881">
    <property type="component" value="Chromosome 15"/>
</dbReference>
<feature type="region of interest" description="Disordered" evidence="1">
    <location>
        <begin position="312"/>
        <end position="333"/>
    </location>
</feature>
<gene>
    <name evidence="2" type="ORF">LSAA_5996</name>
</gene>
<protein>
    <submittedName>
        <fullName evidence="2">NLGN</fullName>
    </submittedName>
</protein>
<sequence length="333" mass="37219">METSKEIILNEFRRSQHGSMLPIVLGLPFAPELTSFYSPFNSQQGVLAQNLIVYWSNFAISGNPNYPNSIKNIIQNEIRIWRIQLRTLIQLWLCEKTNIFPQHNAFMNHDNPELFIGVVRPSSYSHGYQVNRNYLESIISTTGAPSTTCLPVQLHLGNSNGFSDGDETILRLEPSLRSSQSPRHVYDYCHGMGRKETSCETELVDYKMMVAIEMEVESLPQQHHTEEKGEINSATLGRRTINRSNCRLHSSIVQEGVPKVRSGNGGGTSILLPPPQICHVPNTSNISKPSSLKHNTSKPKLTTFCPDTTILGPPSELSNLVSPPNNKPIDTTQ</sequence>
<dbReference type="Gene3D" id="3.40.50.1820">
    <property type="entry name" value="alpha/beta hydrolase"/>
    <property type="match status" value="1"/>
</dbReference>
<name>A0A7R8CLJ3_LEPSM</name>
<feature type="compositionally biased region" description="Polar residues" evidence="1">
    <location>
        <begin position="316"/>
        <end position="333"/>
    </location>
</feature>
<evidence type="ECO:0000256" key="1">
    <source>
        <dbReference type="SAM" id="MobiDB-lite"/>
    </source>
</evidence>
<evidence type="ECO:0000313" key="2">
    <source>
        <dbReference type="EMBL" id="CAF2857925.1"/>
    </source>
</evidence>
<accession>A0A7R8CLJ3</accession>
<dbReference type="InterPro" id="IPR029058">
    <property type="entry name" value="AB_hydrolase_fold"/>
</dbReference>
<proteinExistence type="predicted"/>
<dbReference type="OrthoDB" id="3200163at2759"/>
<dbReference type="EMBL" id="HG994594">
    <property type="protein sequence ID" value="CAF2857925.1"/>
    <property type="molecule type" value="Genomic_DNA"/>
</dbReference>